<evidence type="ECO:0000313" key="2">
    <source>
        <dbReference type="Proteomes" id="UP000253420"/>
    </source>
</evidence>
<comment type="caution">
    <text evidence="1">The sequence shown here is derived from an EMBL/GenBank/DDBJ whole genome shotgun (WGS) entry which is preliminary data.</text>
</comment>
<accession>A0A368K488</accession>
<dbReference type="RefSeq" id="WP_114439821.1">
    <property type="nucleotide sequence ID" value="NZ_QOZG01000003.1"/>
</dbReference>
<organism evidence="1 2">
    <name type="scientific">Phyllobacterium salinisoli</name>
    <dbReference type="NCBI Taxonomy" id="1899321"/>
    <lineage>
        <taxon>Bacteria</taxon>
        <taxon>Pseudomonadati</taxon>
        <taxon>Pseudomonadota</taxon>
        <taxon>Alphaproteobacteria</taxon>
        <taxon>Hyphomicrobiales</taxon>
        <taxon>Phyllobacteriaceae</taxon>
        <taxon>Phyllobacterium</taxon>
    </lineage>
</organism>
<dbReference type="Proteomes" id="UP000253420">
    <property type="component" value="Unassembled WGS sequence"/>
</dbReference>
<dbReference type="EMBL" id="QOZG01000003">
    <property type="protein sequence ID" value="RCS24198.1"/>
    <property type="molecule type" value="Genomic_DNA"/>
</dbReference>
<gene>
    <name evidence="1" type="ORF">DUT91_07745</name>
</gene>
<name>A0A368K488_9HYPH</name>
<keyword evidence="2" id="KW-1185">Reference proteome</keyword>
<proteinExistence type="predicted"/>
<evidence type="ECO:0000313" key="1">
    <source>
        <dbReference type="EMBL" id="RCS24198.1"/>
    </source>
</evidence>
<reference evidence="1 2" key="1">
    <citation type="submission" date="2018-07" db="EMBL/GenBank/DDBJ databases">
        <title>The draft genome of Phyllobacterium salinisoli.</title>
        <authorList>
            <person name="Liu L."/>
            <person name="Li L."/>
            <person name="Zhang X."/>
            <person name="Liang L."/>
        </authorList>
    </citation>
    <scope>NUCLEOTIDE SEQUENCE [LARGE SCALE GENOMIC DNA]</scope>
    <source>
        <strain evidence="1 2">LLAN61</strain>
    </source>
</reference>
<sequence length="98" mass="10531">MSEDDERFQVSLPRTGGDLTIAEVRSDGSVIITDGVRHGYYAPQDGQQALEGQPRLVPSSTESGNFGEAVRVTLTDGQREVAYTPFSADYSPQNAPAV</sequence>
<dbReference type="AlphaFoldDB" id="A0A368K488"/>
<protein>
    <submittedName>
        <fullName evidence="1">Uncharacterized protein</fullName>
    </submittedName>
</protein>